<protein>
    <submittedName>
        <fullName evidence="2">Uncharacterized protein</fullName>
    </submittedName>
</protein>
<feature type="signal peptide" evidence="1">
    <location>
        <begin position="1"/>
        <end position="27"/>
    </location>
</feature>
<proteinExistence type="predicted"/>
<reference evidence="2" key="1">
    <citation type="submission" date="2018-11" db="EMBL/GenBank/DDBJ databases">
        <authorList>
            <consortium name="Pathogen Informatics"/>
        </authorList>
    </citation>
    <scope>NUCLEOTIDE SEQUENCE</scope>
</reference>
<comment type="caution">
    <text evidence="2">The sequence shown here is derived from an EMBL/GenBank/DDBJ whole genome shotgun (WGS) entry which is preliminary data.</text>
</comment>
<dbReference type="AlphaFoldDB" id="A0A3S5CR23"/>
<dbReference type="EMBL" id="CAAALY010103717">
    <property type="protein sequence ID" value="VEL29505.1"/>
    <property type="molecule type" value="Genomic_DNA"/>
</dbReference>
<evidence type="ECO:0000313" key="3">
    <source>
        <dbReference type="Proteomes" id="UP000784294"/>
    </source>
</evidence>
<keyword evidence="1" id="KW-0732">Signal</keyword>
<evidence type="ECO:0000256" key="1">
    <source>
        <dbReference type="SAM" id="SignalP"/>
    </source>
</evidence>
<sequence>MSTTQDVLLALVRFRRLTVLLLGSVEAITLYSHNCQFDRTSVGSPHVAQAACCRSSLFVPSLIHSFPPHTHSRASLKRVSASSGSYKTTRCDLVRPPPPLVSHLFPSDLIPSDQQTPSWPPRPSDYVITCTWLDAALAS</sequence>
<gene>
    <name evidence="2" type="ORF">PXEA_LOCUS22945</name>
</gene>
<keyword evidence="3" id="KW-1185">Reference proteome</keyword>
<dbReference type="Proteomes" id="UP000784294">
    <property type="component" value="Unassembled WGS sequence"/>
</dbReference>
<organism evidence="2 3">
    <name type="scientific">Protopolystoma xenopodis</name>
    <dbReference type="NCBI Taxonomy" id="117903"/>
    <lineage>
        <taxon>Eukaryota</taxon>
        <taxon>Metazoa</taxon>
        <taxon>Spiralia</taxon>
        <taxon>Lophotrochozoa</taxon>
        <taxon>Platyhelminthes</taxon>
        <taxon>Monogenea</taxon>
        <taxon>Polyopisthocotylea</taxon>
        <taxon>Polystomatidea</taxon>
        <taxon>Polystomatidae</taxon>
        <taxon>Protopolystoma</taxon>
    </lineage>
</organism>
<evidence type="ECO:0000313" key="2">
    <source>
        <dbReference type="EMBL" id="VEL29505.1"/>
    </source>
</evidence>
<name>A0A3S5CR23_9PLAT</name>
<feature type="chain" id="PRO_5018640827" evidence="1">
    <location>
        <begin position="28"/>
        <end position="139"/>
    </location>
</feature>
<accession>A0A3S5CR23</accession>